<comment type="caution">
    <text evidence="3">The sequence shown here is derived from an EMBL/GenBank/DDBJ whole genome shotgun (WGS) entry which is preliminary data.</text>
</comment>
<name>A0A9X1NT31_9HYPH</name>
<proteinExistence type="predicted"/>
<feature type="transmembrane region" description="Helical" evidence="2">
    <location>
        <begin position="86"/>
        <end position="106"/>
    </location>
</feature>
<feature type="region of interest" description="Disordered" evidence="1">
    <location>
        <begin position="1"/>
        <end position="28"/>
    </location>
</feature>
<gene>
    <name evidence="3" type="ORF">LRX75_16535</name>
</gene>
<organism evidence="3 4">
    <name type="scientific">Rhizobium quercicola</name>
    <dbReference type="NCBI Taxonomy" id="2901226"/>
    <lineage>
        <taxon>Bacteria</taxon>
        <taxon>Pseudomonadati</taxon>
        <taxon>Pseudomonadota</taxon>
        <taxon>Alphaproteobacteria</taxon>
        <taxon>Hyphomicrobiales</taxon>
        <taxon>Rhizobiaceae</taxon>
        <taxon>Rhizobium/Agrobacterium group</taxon>
        <taxon>Rhizobium</taxon>
    </lineage>
</organism>
<evidence type="ECO:0000256" key="2">
    <source>
        <dbReference type="SAM" id="Phobius"/>
    </source>
</evidence>
<sequence>MAGFSSASRKVDLLPPERTRPAARPAPRVLRPTDAVDAVFEVVPLSRAPASRAASQASVKARSGKPGGSGLFRAVEQRLHRIPPRVFAALTIGLCAAAFGLAITLAPSAPQAAPALGFGDVHTELQDTSGLKVVAVYGTVVNPTAAPREIPEIRVDVAGSGRRMTAEGQLAGSRVLAPGERRAFSARLPHAGGSAPIVQISFAETGASPR</sequence>
<dbReference type="AlphaFoldDB" id="A0A9X1NT31"/>
<protein>
    <recommendedName>
        <fullName evidence="5">DUF3426 domain-containing protein</fullName>
    </recommendedName>
</protein>
<evidence type="ECO:0000256" key="1">
    <source>
        <dbReference type="SAM" id="MobiDB-lite"/>
    </source>
</evidence>
<evidence type="ECO:0000313" key="4">
    <source>
        <dbReference type="Proteomes" id="UP001139089"/>
    </source>
</evidence>
<feature type="compositionally biased region" description="Basic and acidic residues" evidence="1">
    <location>
        <begin position="9"/>
        <end position="20"/>
    </location>
</feature>
<keyword evidence="2" id="KW-1133">Transmembrane helix</keyword>
<evidence type="ECO:0008006" key="5">
    <source>
        <dbReference type="Google" id="ProtNLM"/>
    </source>
</evidence>
<keyword evidence="2" id="KW-0812">Transmembrane</keyword>
<dbReference type="RefSeq" id="WP_231815800.1">
    <property type="nucleotide sequence ID" value="NZ_JAJOZR010000010.1"/>
</dbReference>
<dbReference type="Proteomes" id="UP001139089">
    <property type="component" value="Unassembled WGS sequence"/>
</dbReference>
<keyword evidence="4" id="KW-1185">Reference proteome</keyword>
<evidence type="ECO:0000313" key="3">
    <source>
        <dbReference type="EMBL" id="MCD7110642.1"/>
    </source>
</evidence>
<accession>A0A9X1NT31</accession>
<dbReference type="EMBL" id="JAJOZR010000010">
    <property type="protein sequence ID" value="MCD7110642.1"/>
    <property type="molecule type" value="Genomic_DNA"/>
</dbReference>
<reference evidence="3" key="1">
    <citation type="submission" date="2021-12" db="EMBL/GenBank/DDBJ databases">
        <authorList>
            <person name="Li Y."/>
        </authorList>
    </citation>
    <scope>NUCLEOTIDE SEQUENCE</scope>
    <source>
        <strain evidence="3">DKSPLA3</strain>
    </source>
</reference>
<keyword evidence="2" id="KW-0472">Membrane</keyword>